<feature type="region of interest" description="Disordered" evidence="3">
    <location>
        <begin position="647"/>
        <end position="703"/>
    </location>
</feature>
<comment type="caution">
    <text evidence="5">The sequence shown here is derived from an EMBL/GenBank/DDBJ whole genome shotgun (WGS) entry which is preliminary data.</text>
</comment>
<dbReference type="Proteomes" id="UP001287445">
    <property type="component" value="Unassembled WGS sequence"/>
</dbReference>
<dbReference type="SUPFAM" id="SSF110849">
    <property type="entry name" value="ParB/Sulfiredoxin"/>
    <property type="match status" value="1"/>
</dbReference>
<dbReference type="SMART" id="SM00470">
    <property type="entry name" value="ParB"/>
    <property type="match status" value="1"/>
</dbReference>
<dbReference type="RefSeq" id="WP_319073430.1">
    <property type="nucleotide sequence ID" value="NZ_JAWWMZ010000003.1"/>
</dbReference>
<feature type="compositionally biased region" description="Low complexity" evidence="3">
    <location>
        <begin position="647"/>
        <end position="660"/>
    </location>
</feature>
<reference evidence="5" key="1">
    <citation type="submission" date="2023-11" db="EMBL/GenBank/DDBJ databases">
        <title>Identification and selenium tolerance of Delftia acidovorans R3-25.</title>
        <authorList>
            <person name="Zhang S."/>
            <person name="Liu Y."/>
            <person name="Guo Y."/>
        </authorList>
    </citation>
    <scope>NUCLEOTIDE SEQUENCE</scope>
    <source>
        <strain evidence="5">R3-25</strain>
    </source>
</reference>
<feature type="region of interest" description="Disordered" evidence="3">
    <location>
        <begin position="578"/>
        <end position="599"/>
    </location>
</feature>
<dbReference type="Pfam" id="PF02195">
    <property type="entry name" value="ParB_N"/>
    <property type="match status" value="1"/>
</dbReference>
<dbReference type="NCBIfam" id="TIGR00180">
    <property type="entry name" value="parB_part"/>
    <property type="match status" value="1"/>
</dbReference>
<dbReference type="AlphaFoldDB" id="A0AAJ2R1A4"/>
<dbReference type="EMBL" id="JAWWMZ010000003">
    <property type="protein sequence ID" value="MDX4953844.1"/>
    <property type="molecule type" value="Genomic_DNA"/>
</dbReference>
<evidence type="ECO:0000256" key="1">
    <source>
        <dbReference type="ARBA" id="ARBA00006295"/>
    </source>
</evidence>
<accession>A0AAJ2R1A4</accession>
<evidence type="ECO:0000256" key="2">
    <source>
        <dbReference type="ARBA" id="ARBA00022829"/>
    </source>
</evidence>
<proteinExistence type="inferred from homology"/>
<gene>
    <name evidence="5" type="ORF">SGN30_10495</name>
</gene>
<dbReference type="Pfam" id="PF17762">
    <property type="entry name" value="HTH_ParB"/>
    <property type="match status" value="1"/>
</dbReference>
<keyword evidence="2" id="KW-0159">Chromosome partition</keyword>
<dbReference type="InterPro" id="IPR041468">
    <property type="entry name" value="HTH_ParB/Spo0J"/>
</dbReference>
<evidence type="ECO:0000259" key="4">
    <source>
        <dbReference type="SMART" id="SM00470"/>
    </source>
</evidence>
<dbReference type="Gene3D" id="1.10.10.2830">
    <property type="match status" value="1"/>
</dbReference>
<dbReference type="FunFam" id="1.10.10.2830:FF:000001">
    <property type="entry name" value="Chromosome partitioning protein ParB"/>
    <property type="match status" value="1"/>
</dbReference>
<evidence type="ECO:0000256" key="3">
    <source>
        <dbReference type="SAM" id="MobiDB-lite"/>
    </source>
</evidence>
<dbReference type="InterPro" id="IPR003115">
    <property type="entry name" value="ParB_N"/>
</dbReference>
<dbReference type="SUPFAM" id="SSF109709">
    <property type="entry name" value="KorB DNA-binding domain-like"/>
    <property type="match status" value="1"/>
</dbReference>
<dbReference type="CDD" id="cd16393">
    <property type="entry name" value="SPO0J_N"/>
    <property type="match status" value="1"/>
</dbReference>
<feature type="domain" description="ParB-like N-terminal" evidence="4">
    <location>
        <begin position="22"/>
        <end position="130"/>
    </location>
</feature>
<evidence type="ECO:0000313" key="5">
    <source>
        <dbReference type="EMBL" id="MDX4953844.1"/>
    </source>
</evidence>
<dbReference type="GO" id="GO:0005694">
    <property type="term" value="C:chromosome"/>
    <property type="evidence" value="ECO:0007669"/>
    <property type="project" value="TreeGrafter"/>
</dbReference>
<name>A0AAJ2R1A4_DELAC</name>
<evidence type="ECO:0000313" key="6">
    <source>
        <dbReference type="Proteomes" id="UP001287445"/>
    </source>
</evidence>
<dbReference type="PANTHER" id="PTHR33375:SF1">
    <property type="entry name" value="CHROMOSOME-PARTITIONING PROTEIN PARB-RELATED"/>
    <property type="match status" value="1"/>
</dbReference>
<dbReference type="GO" id="GO:0003677">
    <property type="term" value="F:DNA binding"/>
    <property type="evidence" value="ECO:0007669"/>
    <property type="project" value="InterPro"/>
</dbReference>
<dbReference type="InterPro" id="IPR004437">
    <property type="entry name" value="ParB/RepB/Spo0J"/>
</dbReference>
<dbReference type="PANTHER" id="PTHR33375">
    <property type="entry name" value="CHROMOSOME-PARTITIONING PROTEIN PARB-RELATED"/>
    <property type="match status" value="1"/>
</dbReference>
<dbReference type="Gene3D" id="3.90.1530.30">
    <property type="match status" value="1"/>
</dbReference>
<sequence length="832" mass="88842">MTSTNDNPTAALPTPGAGALMLHVPVISIARSLRNPRKHFDQAKLQELADSIKATGGALQPILLRPLPASRIGDEQQIAKAEKRERAQYELVAGERRWRASQLAGVAEIPAMIRPMSDAEALRAAVIENLQRTDITKLEEAEGYRELLDLGETTAEKIAEDVGKSRTYVFNVMKILDLCEEVREVLRKGDIDFSRAQLLARIPSAQLQIKALKDITRTDWQGEKPSYRACEDLVQNEYMVRLDRAKFTITDASLVPSAGSCADCSKRTGANAELKKEMGRADICTDKPCYEAKAEAHTARIVQEAKDKGHTVIIGKEAEELQAQGYNEKLLGYRRLDAIEDSPGDYPLRKIIGDQMKTEGIQPVKIESPRRKGELVDALPNETVLRLLKIVDGQAKASEKVAKEARQFSESKKAQAEAKAQAKFEQAWRDALLDRAWNSLNAEQPPAFNLDVHRYLALRSVKSLGTDDAQAIADVLGFDRVGAHAALIEYAKETVNPDFLQLLCIMQGDSRATHNPYNGTPNEGLMLVAGAVLQERLPAVIKEVKKAAADKHLPKIAPAKPAAPKTDLPLDPAARAGEIRAKGKAQKSPAARASAEPKTTAAEASAAIAAALQDQESGAAAAAQGDEAAPVADAQAPILGAAATAQGDDAGPVAADAAQGLPPSPSAADVDLADAPSTQQSAPAHTATADEGQDSANVGTGAADQASTSQAVIYESGDLVRVKAGLKGTTGRPRKECGRVGVVRLGDLSLIVEFGPGVGQRTGFEPEELEPYAADPIVGKRVRVLNPNSAYSWQDGTVTACTADGWRVEFSGKPGAVAKAAIFDTKELESLA</sequence>
<dbReference type="InterPro" id="IPR050336">
    <property type="entry name" value="Chromosome_partition/occlusion"/>
</dbReference>
<organism evidence="5 6">
    <name type="scientific">Delftia acidovorans</name>
    <name type="common">Pseudomonas acidovorans</name>
    <name type="synonym">Comamonas acidovorans</name>
    <dbReference type="NCBI Taxonomy" id="80866"/>
    <lineage>
        <taxon>Bacteria</taxon>
        <taxon>Pseudomonadati</taxon>
        <taxon>Pseudomonadota</taxon>
        <taxon>Betaproteobacteria</taxon>
        <taxon>Burkholderiales</taxon>
        <taxon>Comamonadaceae</taxon>
        <taxon>Delftia</taxon>
    </lineage>
</organism>
<dbReference type="InterPro" id="IPR036086">
    <property type="entry name" value="ParB/Sulfiredoxin_sf"/>
</dbReference>
<comment type="similarity">
    <text evidence="1">Belongs to the ParB family.</text>
</comment>
<protein>
    <submittedName>
        <fullName evidence="5">ParB/RepB/Spo0J family partition protein</fullName>
    </submittedName>
</protein>
<dbReference type="GO" id="GO:0007059">
    <property type="term" value="P:chromosome segregation"/>
    <property type="evidence" value="ECO:0007669"/>
    <property type="project" value="UniProtKB-KW"/>
</dbReference>